<sequence length="42" mass="4835">MNTPPKSGETQGPLCRICEKPLSEHTYQQQQECAKKMQDKDQ</sequence>
<organism evidence="1">
    <name type="scientific">marine metagenome</name>
    <dbReference type="NCBI Taxonomy" id="408172"/>
    <lineage>
        <taxon>unclassified sequences</taxon>
        <taxon>metagenomes</taxon>
        <taxon>ecological metagenomes</taxon>
    </lineage>
</organism>
<dbReference type="AlphaFoldDB" id="A0A381XNE8"/>
<dbReference type="EMBL" id="UINC01015796">
    <property type="protein sequence ID" value="SVA66255.1"/>
    <property type="molecule type" value="Genomic_DNA"/>
</dbReference>
<name>A0A381XNE8_9ZZZZ</name>
<protein>
    <submittedName>
        <fullName evidence="1">Uncharacterized protein</fullName>
    </submittedName>
</protein>
<proteinExistence type="predicted"/>
<evidence type="ECO:0000313" key="1">
    <source>
        <dbReference type="EMBL" id="SVA66255.1"/>
    </source>
</evidence>
<gene>
    <name evidence="1" type="ORF">METZ01_LOCUS119109</name>
</gene>
<reference evidence="1" key="1">
    <citation type="submission" date="2018-05" db="EMBL/GenBank/DDBJ databases">
        <authorList>
            <person name="Lanie J.A."/>
            <person name="Ng W.-L."/>
            <person name="Kazmierczak K.M."/>
            <person name="Andrzejewski T.M."/>
            <person name="Davidsen T.M."/>
            <person name="Wayne K.J."/>
            <person name="Tettelin H."/>
            <person name="Glass J.I."/>
            <person name="Rusch D."/>
            <person name="Podicherti R."/>
            <person name="Tsui H.-C.T."/>
            <person name="Winkler M.E."/>
        </authorList>
    </citation>
    <scope>NUCLEOTIDE SEQUENCE</scope>
</reference>
<accession>A0A381XNE8</accession>